<comment type="subcellular location">
    <subcellularLocation>
        <location evidence="1">Membrane</location>
        <topology evidence="1">Multi-pass membrane protein</topology>
    </subcellularLocation>
</comment>
<evidence type="ECO:0000313" key="6">
    <source>
        <dbReference type="EMBL" id="CZS91213.1"/>
    </source>
</evidence>
<evidence type="ECO:0000256" key="5">
    <source>
        <dbReference type="SAM" id="Phobius"/>
    </source>
</evidence>
<dbReference type="InterPro" id="IPR036259">
    <property type="entry name" value="MFS_trans_sf"/>
</dbReference>
<accession>A0A1E1JZH1</accession>
<name>A0A1E1JZH1_9HELO</name>
<feature type="transmembrane region" description="Helical" evidence="5">
    <location>
        <begin position="51"/>
        <end position="73"/>
    </location>
</feature>
<dbReference type="InterPro" id="IPR005828">
    <property type="entry name" value="MFS_sugar_transport-like"/>
</dbReference>
<keyword evidence="7" id="KW-1185">Reference proteome</keyword>
<dbReference type="PANTHER" id="PTHR48022:SF6">
    <property type="entry name" value="MSTA PROTEIN-RELATED"/>
    <property type="match status" value="1"/>
</dbReference>
<dbReference type="GO" id="GO:0016020">
    <property type="term" value="C:membrane"/>
    <property type="evidence" value="ECO:0007669"/>
    <property type="project" value="UniProtKB-SubCell"/>
</dbReference>
<dbReference type="PANTHER" id="PTHR48022">
    <property type="entry name" value="PLASTIDIC GLUCOSE TRANSPORTER 4"/>
    <property type="match status" value="1"/>
</dbReference>
<proteinExistence type="predicted"/>
<dbReference type="Gene3D" id="1.20.1250.20">
    <property type="entry name" value="MFS general substrate transporter like domains"/>
    <property type="match status" value="1"/>
</dbReference>
<dbReference type="Proteomes" id="UP000178912">
    <property type="component" value="Unassembled WGS sequence"/>
</dbReference>
<reference evidence="7" key="1">
    <citation type="submission" date="2016-03" db="EMBL/GenBank/DDBJ databases">
        <authorList>
            <person name="Guldener U."/>
        </authorList>
    </citation>
    <scope>NUCLEOTIDE SEQUENCE [LARGE SCALE GENOMIC DNA]</scope>
    <source>
        <strain evidence="7">04CH-RAC-A.6.1</strain>
    </source>
</reference>
<organism evidence="6 7">
    <name type="scientific">Rhynchosporium agropyri</name>
    <dbReference type="NCBI Taxonomy" id="914238"/>
    <lineage>
        <taxon>Eukaryota</taxon>
        <taxon>Fungi</taxon>
        <taxon>Dikarya</taxon>
        <taxon>Ascomycota</taxon>
        <taxon>Pezizomycotina</taxon>
        <taxon>Leotiomycetes</taxon>
        <taxon>Helotiales</taxon>
        <taxon>Ploettnerulaceae</taxon>
        <taxon>Rhynchosporium</taxon>
    </lineage>
</organism>
<sequence length="157" mass="18204">MYGRDRSLEGRGVFLLFDSASFAVSYWDEKLYMFVFYCFEKLKIWKVSSKFTSNIITKWLFNLIIAFVTPSFVDEDKANLESIVFDIWGSTCALAAVYTYFVVYETKGLNLECVDDMMKEDSPWQSAGWAPEGQRDEENWQQEELKSLAAVEISKAQ</sequence>
<evidence type="ECO:0000256" key="3">
    <source>
        <dbReference type="ARBA" id="ARBA00022989"/>
    </source>
</evidence>
<evidence type="ECO:0000313" key="7">
    <source>
        <dbReference type="Proteomes" id="UP000178912"/>
    </source>
</evidence>
<dbReference type="Pfam" id="PF00083">
    <property type="entry name" value="Sugar_tr"/>
    <property type="match status" value="1"/>
</dbReference>
<keyword evidence="2 5" id="KW-0812">Transmembrane</keyword>
<evidence type="ECO:0000256" key="2">
    <source>
        <dbReference type="ARBA" id="ARBA00022692"/>
    </source>
</evidence>
<protein>
    <submittedName>
        <fullName evidence="6">Uncharacterized protein</fullName>
    </submittedName>
</protein>
<dbReference type="OrthoDB" id="6612291at2759"/>
<dbReference type="GO" id="GO:0005351">
    <property type="term" value="F:carbohydrate:proton symporter activity"/>
    <property type="evidence" value="ECO:0007669"/>
    <property type="project" value="TreeGrafter"/>
</dbReference>
<gene>
    <name evidence="6" type="ORF">RAG0_01942</name>
</gene>
<dbReference type="AlphaFoldDB" id="A0A1E1JZH1"/>
<evidence type="ECO:0000256" key="1">
    <source>
        <dbReference type="ARBA" id="ARBA00004141"/>
    </source>
</evidence>
<dbReference type="EMBL" id="FJUX01000007">
    <property type="protein sequence ID" value="CZS91213.1"/>
    <property type="molecule type" value="Genomic_DNA"/>
</dbReference>
<keyword evidence="4 5" id="KW-0472">Membrane</keyword>
<keyword evidence="3 5" id="KW-1133">Transmembrane helix</keyword>
<dbReference type="InterPro" id="IPR050360">
    <property type="entry name" value="MFS_Sugar_Transporters"/>
</dbReference>
<evidence type="ECO:0000256" key="4">
    <source>
        <dbReference type="ARBA" id="ARBA00023136"/>
    </source>
</evidence>
<feature type="transmembrane region" description="Helical" evidence="5">
    <location>
        <begin position="85"/>
        <end position="103"/>
    </location>
</feature>